<dbReference type="EMBL" id="CAJOBD010005160">
    <property type="protein sequence ID" value="CAF4021668.1"/>
    <property type="molecule type" value="Genomic_DNA"/>
</dbReference>
<sequence>MFSASTAPALTCTNKESDAAPFCGDDSVTRMNSIIKRFNLIELPLESGLYQMIDRSSLEVFIPSRTSDPTLRAQSHIYYMLTYLRPNEPHLAYNYLHSIDDADDLHILVEGDSVNYYLFFNDGHVEHKVLGHDYGTGDVPVVAIPGTIASKALKLRHGNNGFAFIVSIITPEWIADRCRIGAGQLFLDTYIRKEEWCTKEFLKELIGPNWKDTNTTDNRQSHSSAAD</sequence>
<dbReference type="InterPro" id="IPR014710">
    <property type="entry name" value="RmlC-like_jellyroll"/>
</dbReference>
<protein>
    <recommendedName>
        <fullName evidence="1">DUF985 domain-containing protein</fullName>
    </recommendedName>
</protein>
<dbReference type="Proteomes" id="UP000663836">
    <property type="component" value="Unassembled WGS sequence"/>
</dbReference>
<dbReference type="Proteomes" id="UP000663870">
    <property type="component" value="Unassembled WGS sequence"/>
</dbReference>
<reference evidence="2" key="1">
    <citation type="submission" date="2021-02" db="EMBL/GenBank/DDBJ databases">
        <authorList>
            <person name="Nowell W R."/>
        </authorList>
    </citation>
    <scope>NUCLEOTIDE SEQUENCE</scope>
</reference>
<dbReference type="Proteomes" id="UP000663854">
    <property type="component" value="Unassembled WGS sequence"/>
</dbReference>
<evidence type="ECO:0000313" key="2">
    <source>
        <dbReference type="EMBL" id="CAF1385888.1"/>
    </source>
</evidence>
<evidence type="ECO:0000313" key="7">
    <source>
        <dbReference type="Proteomes" id="UP000663870"/>
    </source>
</evidence>
<evidence type="ECO:0000313" key="3">
    <source>
        <dbReference type="EMBL" id="CAF1423898.1"/>
    </source>
</evidence>
<feature type="domain" description="DUF985" evidence="1">
    <location>
        <begin position="33"/>
        <end position="171"/>
    </location>
</feature>
<comment type="caution">
    <text evidence="2">The sequence shown here is derived from an EMBL/GenBank/DDBJ whole genome shotgun (WGS) entry which is preliminary data.</text>
</comment>
<dbReference type="EMBL" id="CAJNOH010004985">
    <property type="protein sequence ID" value="CAF1385888.1"/>
    <property type="molecule type" value="Genomic_DNA"/>
</dbReference>
<dbReference type="Pfam" id="PF06172">
    <property type="entry name" value="Cupin_5"/>
    <property type="match status" value="1"/>
</dbReference>
<organism evidence="2 6">
    <name type="scientific">Rotaria sordida</name>
    <dbReference type="NCBI Taxonomy" id="392033"/>
    <lineage>
        <taxon>Eukaryota</taxon>
        <taxon>Metazoa</taxon>
        <taxon>Spiralia</taxon>
        <taxon>Gnathifera</taxon>
        <taxon>Rotifera</taxon>
        <taxon>Eurotatoria</taxon>
        <taxon>Bdelloidea</taxon>
        <taxon>Philodinida</taxon>
        <taxon>Philodinidae</taxon>
        <taxon>Rotaria</taxon>
    </lineage>
</organism>
<dbReference type="InterPro" id="IPR009327">
    <property type="entry name" value="Cupin_DUF985"/>
</dbReference>
<proteinExistence type="predicted"/>
<name>A0A815K6T3_9BILA</name>
<gene>
    <name evidence="5" type="ORF">JBS370_LOCUS27444</name>
    <name evidence="4" type="ORF">JXQ802_LOCUS50257</name>
    <name evidence="2" type="ORF">PYM288_LOCUS34092</name>
    <name evidence="3" type="ORF">ZHD862_LOCUS34070</name>
</gene>
<dbReference type="Gene3D" id="2.60.120.10">
    <property type="entry name" value="Jelly Rolls"/>
    <property type="match status" value="1"/>
</dbReference>
<accession>A0A815K6T3</accession>
<evidence type="ECO:0000259" key="1">
    <source>
        <dbReference type="Pfam" id="PF06172"/>
    </source>
</evidence>
<dbReference type="EMBL" id="CAJNOL010006463">
    <property type="protein sequence ID" value="CAF1618232.1"/>
    <property type="molecule type" value="Genomic_DNA"/>
</dbReference>
<dbReference type="AlphaFoldDB" id="A0A815K6T3"/>
<evidence type="ECO:0000313" key="5">
    <source>
        <dbReference type="EMBL" id="CAF4021668.1"/>
    </source>
</evidence>
<dbReference type="InterPro" id="IPR011051">
    <property type="entry name" value="RmlC_Cupin_sf"/>
</dbReference>
<evidence type="ECO:0000313" key="4">
    <source>
        <dbReference type="EMBL" id="CAF1618232.1"/>
    </source>
</evidence>
<dbReference type="Proteomes" id="UP000663864">
    <property type="component" value="Unassembled WGS sequence"/>
</dbReference>
<dbReference type="EMBL" id="CAJNOT010004261">
    <property type="protein sequence ID" value="CAF1423898.1"/>
    <property type="molecule type" value="Genomic_DNA"/>
</dbReference>
<keyword evidence="7" id="KW-1185">Reference proteome</keyword>
<evidence type="ECO:0000313" key="6">
    <source>
        <dbReference type="Proteomes" id="UP000663854"/>
    </source>
</evidence>
<dbReference type="SUPFAM" id="SSF51182">
    <property type="entry name" value="RmlC-like cupins"/>
    <property type="match status" value="1"/>
</dbReference>